<dbReference type="AlphaFoldDB" id="A0A7U2ER32"/>
<protein>
    <submittedName>
        <fullName evidence="2">Uncharacterized protein</fullName>
    </submittedName>
</protein>
<feature type="chain" id="PRO_5031377007" evidence="1">
    <location>
        <begin position="21"/>
        <end position="66"/>
    </location>
</feature>
<evidence type="ECO:0000313" key="2">
    <source>
        <dbReference type="EMBL" id="QRC91057.1"/>
    </source>
</evidence>
<reference evidence="3" key="1">
    <citation type="journal article" date="2021" name="BMC Genomics">
        <title>Chromosome-level genome assembly and manually-curated proteome of model necrotroph Parastagonospora nodorum Sn15 reveals a genome-wide trove of candidate effector homologs, and redundancy of virulence-related functions within an accessory chromosome.</title>
        <authorList>
            <person name="Bertazzoni S."/>
            <person name="Jones D.A.B."/>
            <person name="Phan H.T."/>
            <person name="Tan K.-C."/>
            <person name="Hane J.K."/>
        </authorList>
    </citation>
    <scope>NUCLEOTIDE SEQUENCE [LARGE SCALE GENOMIC DNA]</scope>
    <source>
        <strain evidence="3">SN15 / ATCC MYA-4574 / FGSC 10173)</strain>
    </source>
</reference>
<dbReference type="VEuPathDB" id="FungiDB:JI435_300340"/>
<name>A0A7U2ER32_PHANO</name>
<evidence type="ECO:0000313" key="3">
    <source>
        <dbReference type="Proteomes" id="UP000663193"/>
    </source>
</evidence>
<keyword evidence="1" id="KW-0732">Signal</keyword>
<organism evidence="2 3">
    <name type="scientific">Phaeosphaeria nodorum (strain SN15 / ATCC MYA-4574 / FGSC 10173)</name>
    <name type="common">Glume blotch fungus</name>
    <name type="synonym">Parastagonospora nodorum</name>
    <dbReference type="NCBI Taxonomy" id="321614"/>
    <lineage>
        <taxon>Eukaryota</taxon>
        <taxon>Fungi</taxon>
        <taxon>Dikarya</taxon>
        <taxon>Ascomycota</taxon>
        <taxon>Pezizomycotina</taxon>
        <taxon>Dothideomycetes</taxon>
        <taxon>Pleosporomycetidae</taxon>
        <taxon>Pleosporales</taxon>
        <taxon>Pleosporineae</taxon>
        <taxon>Phaeosphaeriaceae</taxon>
        <taxon>Parastagonospora</taxon>
    </lineage>
</organism>
<feature type="signal peptide" evidence="1">
    <location>
        <begin position="1"/>
        <end position="20"/>
    </location>
</feature>
<keyword evidence="3" id="KW-1185">Reference proteome</keyword>
<dbReference type="EMBL" id="CP069023">
    <property type="protein sequence ID" value="QRC91057.1"/>
    <property type="molecule type" value="Genomic_DNA"/>
</dbReference>
<dbReference type="Proteomes" id="UP000663193">
    <property type="component" value="Chromosome 1"/>
</dbReference>
<evidence type="ECO:0000256" key="1">
    <source>
        <dbReference type="SAM" id="SignalP"/>
    </source>
</evidence>
<gene>
    <name evidence="2" type="ORF">JI435_300340</name>
</gene>
<sequence length="66" mass="6744">MTSLSLLAIIGPIFPAGARGTSVPLDPPKKGLSTGAKAGIGAGALASRLCQLRSCREGQRDERPKV</sequence>
<accession>A0A7U2ER32</accession>
<proteinExistence type="predicted"/>